<keyword evidence="2" id="KW-1185">Reference proteome</keyword>
<evidence type="ECO:0000313" key="2">
    <source>
        <dbReference type="Proteomes" id="UP000033651"/>
    </source>
</evidence>
<dbReference type="SUPFAM" id="SSF54523">
    <property type="entry name" value="Pili subunits"/>
    <property type="match status" value="1"/>
</dbReference>
<dbReference type="RefSeq" id="WP_045829423.1">
    <property type="nucleotide sequence ID" value="NZ_JZRB01000019.1"/>
</dbReference>
<dbReference type="PROSITE" id="PS51257">
    <property type="entry name" value="PROKAR_LIPOPROTEIN"/>
    <property type="match status" value="1"/>
</dbReference>
<dbReference type="Proteomes" id="UP000033651">
    <property type="component" value="Unassembled WGS sequence"/>
</dbReference>
<dbReference type="AlphaFoldDB" id="A0A0F3KTW1"/>
<comment type="caution">
    <text evidence="1">The sequence shown here is derived from an EMBL/GenBank/DDBJ whole genome shotgun (WGS) entry which is preliminary data.</text>
</comment>
<gene>
    <name evidence="1" type="ORF">VI08_09875</name>
</gene>
<dbReference type="PROSITE" id="PS00409">
    <property type="entry name" value="PROKAR_NTER_METHYL"/>
    <property type="match status" value="1"/>
</dbReference>
<organism evidence="1 2">
    <name type="scientific">Luteibacter yeojuensis</name>
    <dbReference type="NCBI Taxonomy" id="345309"/>
    <lineage>
        <taxon>Bacteria</taxon>
        <taxon>Pseudomonadati</taxon>
        <taxon>Pseudomonadota</taxon>
        <taxon>Gammaproteobacteria</taxon>
        <taxon>Lysobacterales</taxon>
        <taxon>Rhodanobacteraceae</taxon>
        <taxon>Luteibacter</taxon>
    </lineage>
</organism>
<evidence type="ECO:0008006" key="3">
    <source>
        <dbReference type="Google" id="ProtNLM"/>
    </source>
</evidence>
<sequence>MSRGVTLVELLVTLAVASIIAAVVLTACAAASLHVRRVAATQAGTAVDDAMVAMLAAMRRDTAWSACRAGRCAVHTGEGHGVALVAGGRTWVVGRGLMLCTAKRCEVIASEATALQLVVEAGGHGGRPGQRTEHIGPAPARPVLVELVLWLRDGSRRSRLAWLPP</sequence>
<dbReference type="InterPro" id="IPR012902">
    <property type="entry name" value="N_methyl_site"/>
</dbReference>
<dbReference type="Gene3D" id="3.30.700.10">
    <property type="entry name" value="Glycoprotein, Type 4 Pilin"/>
    <property type="match status" value="1"/>
</dbReference>
<name>A0A0F3KTW1_9GAMM</name>
<dbReference type="NCBIfam" id="TIGR02532">
    <property type="entry name" value="IV_pilin_GFxxxE"/>
    <property type="match status" value="1"/>
</dbReference>
<evidence type="ECO:0000313" key="1">
    <source>
        <dbReference type="EMBL" id="KJV34648.1"/>
    </source>
</evidence>
<proteinExistence type="predicted"/>
<accession>A0A0F3KTW1</accession>
<reference evidence="1 2" key="1">
    <citation type="submission" date="2015-03" db="EMBL/GenBank/DDBJ databases">
        <title>Draft genome sequence of Luteibacter yeojuensis strain SU11.</title>
        <authorList>
            <person name="Sulaiman J."/>
            <person name="Priya K."/>
            <person name="Chan K.-G."/>
        </authorList>
    </citation>
    <scope>NUCLEOTIDE SEQUENCE [LARGE SCALE GENOMIC DNA]</scope>
    <source>
        <strain evidence="1 2">SU11</strain>
    </source>
</reference>
<dbReference type="InterPro" id="IPR045584">
    <property type="entry name" value="Pilin-like"/>
</dbReference>
<dbReference type="EMBL" id="JZRB01000019">
    <property type="protein sequence ID" value="KJV34648.1"/>
    <property type="molecule type" value="Genomic_DNA"/>
</dbReference>
<dbReference type="Pfam" id="PF07963">
    <property type="entry name" value="N_methyl"/>
    <property type="match status" value="1"/>
</dbReference>
<dbReference type="PATRIC" id="fig|345309.4.peg.1215"/>
<protein>
    <recommendedName>
        <fullName evidence="3">Prepilin-type N-terminal cleavage/methylation domain-containing protein</fullName>
    </recommendedName>
</protein>